<evidence type="ECO:0000256" key="4">
    <source>
        <dbReference type="ARBA" id="ARBA00022679"/>
    </source>
</evidence>
<sequence length="391" mass="41519">MGGGALRALWDEPRVIAPAGSAWWDRALVAGLVPVTALEAGLREDMVWPLWHAGWALVCVATLLWRPHHPLAMLIVVYAAQTVAGVVPALAGEPNSVPDVTAVVLLVAYSLGRWASGRAVVAGSCYLLVLHLAREPLYDSSGSSMALGAAALMLPVAIGALARFWARSQVRAREEIRARERERLARDLHDTVAHHVSGILMHARAAKVRARTDPGAAAEAIDGVEDAAARTLDDMRAMVALLRQDERAGDDRSPTYGIADIPRLARERGPGPRVVVRTSGDLDRLPAPVGSALFRAAQEAVTNAGRHAQDPSVVSVDLRGNESTVRLRVHDDGRPATLGRGRRASPSYGLVGMRERLSLLGGTVSAGPDREGGWTVEVTVPVAMVDSEAGS</sequence>
<protein>
    <recommendedName>
        <fullName evidence="2">histidine kinase</fullName>
        <ecNumber evidence="2">2.7.13.3</ecNumber>
    </recommendedName>
</protein>
<keyword evidence="5" id="KW-0547">Nucleotide-binding</keyword>
<evidence type="ECO:0000313" key="13">
    <source>
        <dbReference type="Proteomes" id="UP000616839"/>
    </source>
</evidence>
<organism evidence="12 13">
    <name type="scientific">Nocardioides donggukensis</name>
    <dbReference type="NCBI Taxonomy" id="2774019"/>
    <lineage>
        <taxon>Bacteria</taxon>
        <taxon>Bacillati</taxon>
        <taxon>Actinomycetota</taxon>
        <taxon>Actinomycetes</taxon>
        <taxon>Propionibacteriales</taxon>
        <taxon>Nocardioidaceae</taxon>
        <taxon>Nocardioides</taxon>
    </lineage>
</organism>
<feature type="transmembrane region" description="Helical" evidence="9">
    <location>
        <begin position="145"/>
        <end position="166"/>
    </location>
</feature>
<dbReference type="Gene3D" id="1.20.5.1930">
    <property type="match status" value="1"/>
</dbReference>
<keyword evidence="9" id="KW-0812">Transmembrane</keyword>
<feature type="domain" description="Signal transduction histidine kinase subgroup 3 dimerisation and phosphoacceptor" evidence="11">
    <location>
        <begin position="180"/>
        <end position="245"/>
    </location>
</feature>
<keyword evidence="9" id="KW-1133">Transmembrane helix</keyword>
<comment type="caution">
    <text evidence="12">The sequence shown here is derived from an EMBL/GenBank/DDBJ whole genome shotgun (WGS) entry which is preliminary data.</text>
</comment>
<dbReference type="GO" id="GO:0046983">
    <property type="term" value="F:protein dimerization activity"/>
    <property type="evidence" value="ECO:0007669"/>
    <property type="project" value="InterPro"/>
</dbReference>
<feature type="transmembrane region" description="Helical" evidence="9">
    <location>
        <begin position="46"/>
        <end position="64"/>
    </location>
</feature>
<keyword evidence="8" id="KW-0902">Two-component regulatory system</keyword>
<dbReference type="InterPro" id="IPR036890">
    <property type="entry name" value="HATPase_C_sf"/>
</dbReference>
<keyword evidence="3" id="KW-0597">Phosphoprotein</keyword>
<evidence type="ECO:0000259" key="11">
    <source>
        <dbReference type="Pfam" id="PF07730"/>
    </source>
</evidence>
<dbReference type="InterPro" id="IPR011712">
    <property type="entry name" value="Sig_transdc_His_kin_sub3_dim/P"/>
</dbReference>
<dbReference type="GO" id="GO:0005524">
    <property type="term" value="F:ATP binding"/>
    <property type="evidence" value="ECO:0007669"/>
    <property type="project" value="UniProtKB-KW"/>
</dbReference>
<evidence type="ECO:0000256" key="9">
    <source>
        <dbReference type="SAM" id="Phobius"/>
    </source>
</evidence>
<feature type="transmembrane region" description="Helical" evidence="9">
    <location>
        <begin position="71"/>
        <end position="91"/>
    </location>
</feature>
<dbReference type="SUPFAM" id="SSF55874">
    <property type="entry name" value="ATPase domain of HSP90 chaperone/DNA topoisomerase II/histidine kinase"/>
    <property type="match status" value="1"/>
</dbReference>
<evidence type="ECO:0000256" key="1">
    <source>
        <dbReference type="ARBA" id="ARBA00000085"/>
    </source>
</evidence>
<dbReference type="EC" id="2.7.13.3" evidence="2"/>
<dbReference type="GO" id="GO:0000155">
    <property type="term" value="F:phosphorelay sensor kinase activity"/>
    <property type="evidence" value="ECO:0007669"/>
    <property type="project" value="InterPro"/>
</dbReference>
<dbReference type="PANTHER" id="PTHR24421:SF10">
    <property type="entry name" value="NITRATE_NITRITE SENSOR PROTEIN NARQ"/>
    <property type="match status" value="1"/>
</dbReference>
<name>A0A927K711_9ACTN</name>
<dbReference type="InterPro" id="IPR050482">
    <property type="entry name" value="Sensor_HK_TwoCompSys"/>
</dbReference>
<dbReference type="InterPro" id="IPR003594">
    <property type="entry name" value="HATPase_dom"/>
</dbReference>
<comment type="catalytic activity">
    <reaction evidence="1">
        <text>ATP + protein L-histidine = ADP + protein N-phospho-L-histidine.</text>
        <dbReference type="EC" id="2.7.13.3"/>
    </reaction>
</comment>
<dbReference type="AlphaFoldDB" id="A0A927K711"/>
<evidence type="ECO:0000256" key="7">
    <source>
        <dbReference type="ARBA" id="ARBA00022840"/>
    </source>
</evidence>
<dbReference type="EMBL" id="JACYXZ010000001">
    <property type="protein sequence ID" value="MBD8868870.1"/>
    <property type="molecule type" value="Genomic_DNA"/>
</dbReference>
<dbReference type="RefSeq" id="WP_192140855.1">
    <property type="nucleotide sequence ID" value="NZ_JACYXZ010000001.1"/>
</dbReference>
<dbReference type="Proteomes" id="UP000616839">
    <property type="component" value="Unassembled WGS sequence"/>
</dbReference>
<keyword evidence="9" id="KW-0472">Membrane</keyword>
<accession>A0A927K711</accession>
<keyword evidence="7" id="KW-0067">ATP-binding</keyword>
<dbReference type="PANTHER" id="PTHR24421">
    <property type="entry name" value="NITRATE/NITRITE SENSOR PROTEIN NARX-RELATED"/>
    <property type="match status" value="1"/>
</dbReference>
<proteinExistence type="predicted"/>
<dbReference type="CDD" id="cd16917">
    <property type="entry name" value="HATPase_UhpB-NarQ-NarX-like"/>
    <property type="match status" value="1"/>
</dbReference>
<keyword evidence="13" id="KW-1185">Reference proteome</keyword>
<reference evidence="12" key="1">
    <citation type="submission" date="2020-09" db="EMBL/GenBank/DDBJ databases">
        <title>Nocardioides sp. strain MJB4 16S ribosomal RNA gene Genome sequencing and assembly.</title>
        <authorList>
            <person name="Kim I."/>
        </authorList>
    </citation>
    <scope>NUCLEOTIDE SEQUENCE</scope>
    <source>
        <strain evidence="12">MJB4</strain>
    </source>
</reference>
<evidence type="ECO:0000256" key="8">
    <source>
        <dbReference type="ARBA" id="ARBA00023012"/>
    </source>
</evidence>
<dbReference type="Gene3D" id="3.30.565.10">
    <property type="entry name" value="Histidine kinase-like ATPase, C-terminal domain"/>
    <property type="match status" value="1"/>
</dbReference>
<evidence type="ECO:0000313" key="12">
    <source>
        <dbReference type="EMBL" id="MBD8868870.1"/>
    </source>
</evidence>
<evidence type="ECO:0000259" key="10">
    <source>
        <dbReference type="Pfam" id="PF02518"/>
    </source>
</evidence>
<feature type="domain" description="Histidine kinase/HSP90-like ATPase" evidence="10">
    <location>
        <begin position="292"/>
        <end position="382"/>
    </location>
</feature>
<dbReference type="Pfam" id="PF07730">
    <property type="entry name" value="HisKA_3"/>
    <property type="match status" value="1"/>
</dbReference>
<keyword evidence="6" id="KW-0418">Kinase</keyword>
<evidence type="ECO:0000256" key="5">
    <source>
        <dbReference type="ARBA" id="ARBA00022741"/>
    </source>
</evidence>
<evidence type="ECO:0000256" key="3">
    <source>
        <dbReference type="ARBA" id="ARBA00022553"/>
    </source>
</evidence>
<keyword evidence="4" id="KW-0808">Transferase</keyword>
<evidence type="ECO:0000256" key="2">
    <source>
        <dbReference type="ARBA" id="ARBA00012438"/>
    </source>
</evidence>
<dbReference type="Pfam" id="PF02518">
    <property type="entry name" value="HATPase_c"/>
    <property type="match status" value="1"/>
</dbReference>
<evidence type="ECO:0000256" key="6">
    <source>
        <dbReference type="ARBA" id="ARBA00022777"/>
    </source>
</evidence>
<dbReference type="GO" id="GO:0016020">
    <property type="term" value="C:membrane"/>
    <property type="evidence" value="ECO:0007669"/>
    <property type="project" value="InterPro"/>
</dbReference>
<gene>
    <name evidence="12" type="ORF">IE331_04460</name>
</gene>